<dbReference type="EMBL" id="JACBYW010000003">
    <property type="protein sequence ID" value="NYH78438.1"/>
    <property type="molecule type" value="Genomic_DNA"/>
</dbReference>
<dbReference type="PANTHER" id="PTHR43798">
    <property type="entry name" value="MONOACYLGLYCEROL LIPASE"/>
    <property type="match status" value="1"/>
</dbReference>
<reference evidence="2 3" key="1">
    <citation type="submission" date="2020-07" db="EMBL/GenBank/DDBJ databases">
        <title>Genomic Encyclopedia of Type Strains, Phase III (KMG-III): the genomes of soil and plant-associated and newly described type strains.</title>
        <authorList>
            <person name="Whitman W."/>
        </authorList>
    </citation>
    <scope>NUCLEOTIDE SEQUENCE [LARGE SCALE GENOMIC DNA]</scope>
    <source>
        <strain evidence="2 3">CECT 8576</strain>
    </source>
</reference>
<evidence type="ECO:0000313" key="3">
    <source>
        <dbReference type="Proteomes" id="UP000548304"/>
    </source>
</evidence>
<dbReference type="Pfam" id="PF00561">
    <property type="entry name" value="Abhydrolase_1"/>
    <property type="match status" value="1"/>
</dbReference>
<gene>
    <name evidence="2" type="ORF">FHR84_001763</name>
</gene>
<protein>
    <submittedName>
        <fullName evidence="2">Pimeloyl-ACP methyl ester carboxylesterase</fullName>
    </submittedName>
</protein>
<organism evidence="2 3">
    <name type="scientific">Actinopolyspora biskrensis</name>
    <dbReference type="NCBI Taxonomy" id="1470178"/>
    <lineage>
        <taxon>Bacteria</taxon>
        <taxon>Bacillati</taxon>
        <taxon>Actinomycetota</taxon>
        <taxon>Actinomycetes</taxon>
        <taxon>Actinopolysporales</taxon>
        <taxon>Actinopolysporaceae</taxon>
        <taxon>Actinopolyspora</taxon>
    </lineage>
</organism>
<dbReference type="GO" id="GO:0003824">
    <property type="term" value="F:catalytic activity"/>
    <property type="evidence" value="ECO:0007669"/>
    <property type="project" value="UniProtKB-ARBA"/>
</dbReference>
<dbReference type="InterPro" id="IPR029058">
    <property type="entry name" value="AB_hydrolase_fold"/>
</dbReference>
<dbReference type="SUPFAM" id="SSF53474">
    <property type="entry name" value="alpha/beta-Hydrolases"/>
    <property type="match status" value="1"/>
</dbReference>
<proteinExistence type="predicted"/>
<evidence type="ECO:0000259" key="1">
    <source>
        <dbReference type="Pfam" id="PF00561"/>
    </source>
</evidence>
<keyword evidence="3" id="KW-1185">Reference proteome</keyword>
<accession>A0A852YWJ1</accession>
<dbReference type="Proteomes" id="UP000548304">
    <property type="component" value="Unassembled WGS sequence"/>
</dbReference>
<dbReference type="PRINTS" id="PR00111">
    <property type="entry name" value="ABHYDROLASE"/>
</dbReference>
<name>A0A852YWJ1_9ACTN</name>
<dbReference type="InterPro" id="IPR000073">
    <property type="entry name" value="AB_hydrolase_1"/>
</dbReference>
<sequence length="264" mass="28857">MPLSYVNGRDLYFADTGGDERPAVLLGHGFFMDHTMFTAQAEALSARGYRVVTWDARGHGDTPAGDAPFTYWDTAHDLIGLMDHLGIRHAVVGGLSQGGFTALRTALLAPHRVTGLLLLDTEAHPLSDEDRRDYTALFGGLAEHGPVDELLVPLSQQIIGDHPQAAHWRQRWKTRPLPLGSPARCLLERDDITARAGEVACPTLLMRGSKDVSIPRERMEFLNTAIPQASPLHEVDGAAHAPPVTHPEESTSLLVSFLDALDRR</sequence>
<dbReference type="Gene3D" id="3.40.50.1820">
    <property type="entry name" value="alpha/beta hydrolase"/>
    <property type="match status" value="1"/>
</dbReference>
<dbReference type="InterPro" id="IPR050266">
    <property type="entry name" value="AB_hydrolase_sf"/>
</dbReference>
<dbReference type="RefSeq" id="WP_179534966.1">
    <property type="nucleotide sequence ID" value="NZ_JACBYW010000003.1"/>
</dbReference>
<dbReference type="AlphaFoldDB" id="A0A852YWJ1"/>
<feature type="domain" description="AB hydrolase-1" evidence="1">
    <location>
        <begin position="22"/>
        <end position="131"/>
    </location>
</feature>
<evidence type="ECO:0000313" key="2">
    <source>
        <dbReference type="EMBL" id="NYH78438.1"/>
    </source>
</evidence>
<comment type="caution">
    <text evidence="2">The sequence shown here is derived from an EMBL/GenBank/DDBJ whole genome shotgun (WGS) entry which is preliminary data.</text>
</comment>